<protein>
    <submittedName>
        <fullName evidence="3">Uncharacterized protein</fullName>
    </submittedName>
</protein>
<proteinExistence type="predicted"/>
<evidence type="ECO:0000256" key="1">
    <source>
        <dbReference type="SAM" id="Coils"/>
    </source>
</evidence>
<reference evidence="3" key="1">
    <citation type="submission" date="2014-11" db="EMBL/GenBank/DDBJ databases">
        <authorList>
            <person name="Otto D Thomas"/>
            <person name="Naeem Raeece"/>
        </authorList>
    </citation>
    <scope>NUCLEOTIDE SEQUENCE</scope>
</reference>
<feature type="region of interest" description="Disordered" evidence="2">
    <location>
        <begin position="1"/>
        <end position="55"/>
    </location>
</feature>
<dbReference type="AlphaFoldDB" id="A0A0G4EYF9"/>
<feature type="compositionally biased region" description="Gly residues" evidence="2">
    <location>
        <begin position="264"/>
        <end position="276"/>
    </location>
</feature>
<feature type="compositionally biased region" description="Gly residues" evidence="2">
    <location>
        <begin position="31"/>
        <end position="40"/>
    </location>
</feature>
<keyword evidence="1" id="KW-0175">Coiled coil</keyword>
<gene>
    <name evidence="3" type="ORF">Cvel_14183</name>
</gene>
<accession>A0A0G4EYF9</accession>
<sequence length="276" mass="30680">MDPSRLAGSEQRPGPSHIPPQAQAQAHAGAGVSGGAGGYGWNPYTEQSAYHPQSSPLPRWAGSNFDIQKLTDLYQQQLAELNAAHSLLLEDQEKLAGLLAPYITPDGRVIAPPDESVLFLKQGLDLRLLEFEEDCRRIQQTERRLQRKIEESTLNYESMVVEAQGFAESKLLQQVKDQQKIIQLQQRELDELRFQRDVYADETKRLRQLCRYGDWVMDGVGAGYRSPKGSPRGPAGGQTLHSMSARVQPKSGWMTNIRFPNRDGGSGGPGQSRGQQ</sequence>
<organism evidence="3">
    <name type="scientific">Chromera velia CCMP2878</name>
    <dbReference type="NCBI Taxonomy" id="1169474"/>
    <lineage>
        <taxon>Eukaryota</taxon>
        <taxon>Sar</taxon>
        <taxon>Alveolata</taxon>
        <taxon>Colpodellida</taxon>
        <taxon>Chromeraceae</taxon>
        <taxon>Chromera</taxon>
    </lineage>
</organism>
<name>A0A0G4EYF9_9ALVE</name>
<dbReference type="EMBL" id="CDMZ01000001">
    <property type="protein sequence ID" value="CEM04180.1"/>
    <property type="molecule type" value="Genomic_DNA"/>
</dbReference>
<evidence type="ECO:0000256" key="2">
    <source>
        <dbReference type="SAM" id="MobiDB-lite"/>
    </source>
</evidence>
<evidence type="ECO:0000313" key="3">
    <source>
        <dbReference type="EMBL" id="CEM04180.1"/>
    </source>
</evidence>
<feature type="coiled-coil region" evidence="1">
    <location>
        <begin position="128"/>
        <end position="202"/>
    </location>
</feature>
<feature type="region of interest" description="Disordered" evidence="2">
    <location>
        <begin position="225"/>
        <end position="244"/>
    </location>
</feature>
<feature type="region of interest" description="Disordered" evidence="2">
    <location>
        <begin position="251"/>
        <end position="276"/>
    </location>
</feature>
<dbReference type="PhylomeDB" id="A0A0G4EYF9"/>
<dbReference type="VEuPathDB" id="CryptoDB:Cvel_14183"/>
<feature type="compositionally biased region" description="Low complexity" evidence="2">
    <location>
        <begin position="21"/>
        <end position="30"/>
    </location>
</feature>
<feature type="compositionally biased region" description="Polar residues" evidence="2">
    <location>
        <begin position="44"/>
        <end position="55"/>
    </location>
</feature>